<organism evidence="9 10">
    <name type="scientific">Candidatus Planktophila limnetica</name>
    <dbReference type="NCBI Taxonomy" id="573600"/>
    <lineage>
        <taxon>Bacteria</taxon>
        <taxon>Bacillati</taxon>
        <taxon>Actinomycetota</taxon>
        <taxon>Actinomycetes</taxon>
        <taxon>Candidatus Nanopelagicales</taxon>
        <taxon>Candidatus Nanopelagicaceae</taxon>
        <taxon>Candidatus Planktophila</taxon>
    </lineage>
</organism>
<keyword evidence="10" id="KW-1185">Reference proteome</keyword>
<feature type="transmembrane region" description="Helical" evidence="7">
    <location>
        <begin position="182"/>
        <end position="204"/>
    </location>
</feature>
<evidence type="ECO:0000256" key="1">
    <source>
        <dbReference type="ARBA" id="ARBA00004651"/>
    </source>
</evidence>
<keyword evidence="6 7" id="KW-0472">Membrane</keyword>
<feature type="transmembrane region" description="Helical" evidence="7">
    <location>
        <begin position="71"/>
        <end position="90"/>
    </location>
</feature>
<evidence type="ECO:0000256" key="4">
    <source>
        <dbReference type="ARBA" id="ARBA00022692"/>
    </source>
</evidence>
<dbReference type="Proteomes" id="UP000217221">
    <property type="component" value="Chromosome"/>
</dbReference>
<accession>A0A249LHD9</accession>
<dbReference type="SUPFAM" id="SSF103481">
    <property type="entry name" value="Multidrug resistance efflux transporter EmrE"/>
    <property type="match status" value="2"/>
</dbReference>
<keyword evidence="5 7" id="KW-1133">Transmembrane helix</keyword>
<dbReference type="OrthoDB" id="154915at2"/>
<sequence>MFTRHKGEVLLVIGAIAFAFNGIVSKLLLQADLSEWRLVQVRTGGAFLFLFTYVLLTNAKSLKVTKKELPLLITYSVFGFALVQFGYFIAISRMNISMALIIEFTAPIWIVLWIKYVRKSFVPKDMWIAISLAFIGMLLLAQVWKGMTLDPLGLFSAFLTAFALATYFILGERLGHSRPTASLNTLGFGIASAIWAIAFPLWSFPTEIFTQTINLSGPLESYNAPGWTLILWVVLLGTVLPYLCVLAGIKILSASTSSVIGMLEPVFAGIFAWIWINETWNAIQLIGGATVIAGIYIADKTRSKVA</sequence>
<dbReference type="RefSeq" id="WP_095698605.1">
    <property type="nucleotide sequence ID" value="NZ_CP016782.1"/>
</dbReference>
<keyword evidence="4 7" id="KW-0812">Transmembrane</keyword>
<dbReference type="GO" id="GO:0005886">
    <property type="term" value="C:plasma membrane"/>
    <property type="evidence" value="ECO:0007669"/>
    <property type="project" value="UniProtKB-SubCell"/>
</dbReference>
<evidence type="ECO:0000256" key="5">
    <source>
        <dbReference type="ARBA" id="ARBA00022989"/>
    </source>
</evidence>
<dbReference type="Pfam" id="PF00892">
    <property type="entry name" value="EamA"/>
    <property type="match status" value="2"/>
</dbReference>
<evidence type="ECO:0000256" key="2">
    <source>
        <dbReference type="ARBA" id="ARBA00007362"/>
    </source>
</evidence>
<feature type="transmembrane region" description="Helical" evidence="7">
    <location>
        <begin position="259"/>
        <end position="276"/>
    </location>
</feature>
<feature type="transmembrane region" description="Helical" evidence="7">
    <location>
        <begin position="96"/>
        <end position="114"/>
    </location>
</feature>
<gene>
    <name evidence="9" type="ORF">PHILAsVB114_06765</name>
</gene>
<dbReference type="PANTHER" id="PTHR42920:SF5">
    <property type="entry name" value="EAMA DOMAIN-CONTAINING PROTEIN"/>
    <property type="match status" value="1"/>
</dbReference>
<feature type="transmembrane region" description="Helical" evidence="7">
    <location>
        <begin position="282"/>
        <end position="298"/>
    </location>
</feature>
<feature type="transmembrane region" description="Helical" evidence="7">
    <location>
        <begin position="224"/>
        <end position="247"/>
    </location>
</feature>
<dbReference type="InterPro" id="IPR037185">
    <property type="entry name" value="EmrE-like"/>
</dbReference>
<dbReference type="KEGG" id="plim:PHILAsVB114_06765"/>
<feature type="transmembrane region" description="Helical" evidence="7">
    <location>
        <begin position="9"/>
        <end position="29"/>
    </location>
</feature>
<name>A0A249LHD9_9ACTN</name>
<reference evidence="9 10" key="1">
    <citation type="submission" date="2016-07" db="EMBL/GenBank/DDBJ databases">
        <title>High microdiversification within the ubiquitous acI lineage of Actinobacteria.</title>
        <authorList>
            <person name="Neuenschwander S.M."/>
            <person name="Salcher M."/>
            <person name="Ghai R."/>
            <person name="Pernthaler J."/>
        </authorList>
    </citation>
    <scope>NUCLEOTIDE SEQUENCE [LARGE SCALE GENOMIC DNA]</scope>
    <source>
        <strain evidence="9">MMS-VB-114</strain>
    </source>
</reference>
<dbReference type="PANTHER" id="PTHR42920">
    <property type="entry name" value="OS03G0707200 PROTEIN-RELATED"/>
    <property type="match status" value="1"/>
</dbReference>
<feature type="domain" description="EamA" evidence="8">
    <location>
        <begin position="6"/>
        <end position="140"/>
    </location>
</feature>
<dbReference type="EMBL" id="CP016782">
    <property type="protein sequence ID" value="ASY28295.1"/>
    <property type="molecule type" value="Genomic_DNA"/>
</dbReference>
<protein>
    <submittedName>
        <fullName evidence="9">EamA-like transporter family protein</fullName>
    </submittedName>
</protein>
<evidence type="ECO:0000313" key="10">
    <source>
        <dbReference type="Proteomes" id="UP000217221"/>
    </source>
</evidence>
<dbReference type="InterPro" id="IPR000620">
    <property type="entry name" value="EamA_dom"/>
</dbReference>
<evidence type="ECO:0000256" key="6">
    <source>
        <dbReference type="ARBA" id="ARBA00023136"/>
    </source>
</evidence>
<comment type="subcellular location">
    <subcellularLocation>
        <location evidence="1">Cell membrane</location>
        <topology evidence="1">Multi-pass membrane protein</topology>
    </subcellularLocation>
</comment>
<evidence type="ECO:0000259" key="8">
    <source>
        <dbReference type="Pfam" id="PF00892"/>
    </source>
</evidence>
<comment type="similarity">
    <text evidence="2">Belongs to the EamA transporter family.</text>
</comment>
<dbReference type="InterPro" id="IPR051258">
    <property type="entry name" value="Diverse_Substrate_Transporter"/>
</dbReference>
<evidence type="ECO:0000256" key="7">
    <source>
        <dbReference type="SAM" id="Phobius"/>
    </source>
</evidence>
<feature type="domain" description="EamA" evidence="8">
    <location>
        <begin position="152"/>
        <end position="297"/>
    </location>
</feature>
<dbReference type="AlphaFoldDB" id="A0A249LHD9"/>
<evidence type="ECO:0000313" key="9">
    <source>
        <dbReference type="EMBL" id="ASY28295.1"/>
    </source>
</evidence>
<proteinExistence type="inferred from homology"/>
<feature type="transmembrane region" description="Helical" evidence="7">
    <location>
        <begin position="126"/>
        <end position="145"/>
    </location>
</feature>
<feature type="transmembrane region" description="Helical" evidence="7">
    <location>
        <begin position="151"/>
        <end position="170"/>
    </location>
</feature>
<keyword evidence="3" id="KW-1003">Cell membrane</keyword>
<evidence type="ECO:0000256" key="3">
    <source>
        <dbReference type="ARBA" id="ARBA00022475"/>
    </source>
</evidence>
<feature type="transmembrane region" description="Helical" evidence="7">
    <location>
        <begin position="41"/>
        <end position="59"/>
    </location>
</feature>